<comment type="similarity">
    <text evidence="1">Belongs to the TfdA dioxygenase family.</text>
</comment>
<evidence type="ECO:0000313" key="8">
    <source>
        <dbReference type="Proteomes" id="UP001164286"/>
    </source>
</evidence>
<evidence type="ECO:0000256" key="5">
    <source>
        <dbReference type="ARBA" id="ARBA00023004"/>
    </source>
</evidence>
<keyword evidence="4" id="KW-0560">Oxidoreductase</keyword>
<dbReference type="PANTHER" id="PTHR30468:SF10">
    <property type="entry name" value="TAUD_TFDA-LIKE DOMAIN-CONTAINING PROTEIN"/>
    <property type="match status" value="1"/>
</dbReference>
<keyword evidence="3 7" id="KW-0223">Dioxygenase</keyword>
<feature type="domain" description="TauD/TfdA-like" evidence="6">
    <location>
        <begin position="65"/>
        <end position="343"/>
    </location>
</feature>
<dbReference type="GeneID" id="77728748"/>
<evidence type="ECO:0000256" key="3">
    <source>
        <dbReference type="ARBA" id="ARBA00022964"/>
    </source>
</evidence>
<dbReference type="PANTHER" id="PTHR30468">
    <property type="entry name" value="ALPHA-KETOGLUTARATE-DEPENDENT SULFONATE DIOXYGENASE"/>
    <property type="match status" value="1"/>
</dbReference>
<keyword evidence="8" id="KW-1185">Reference proteome</keyword>
<organism evidence="7 8">
    <name type="scientific">Dioszegia hungarica</name>
    <dbReference type="NCBI Taxonomy" id="4972"/>
    <lineage>
        <taxon>Eukaryota</taxon>
        <taxon>Fungi</taxon>
        <taxon>Dikarya</taxon>
        <taxon>Basidiomycota</taxon>
        <taxon>Agaricomycotina</taxon>
        <taxon>Tremellomycetes</taxon>
        <taxon>Tremellales</taxon>
        <taxon>Bulleribasidiaceae</taxon>
        <taxon>Dioszegia</taxon>
    </lineage>
</organism>
<evidence type="ECO:0000256" key="1">
    <source>
        <dbReference type="ARBA" id="ARBA00005896"/>
    </source>
</evidence>
<dbReference type="GO" id="GO:0046872">
    <property type="term" value="F:metal ion binding"/>
    <property type="evidence" value="ECO:0007669"/>
    <property type="project" value="UniProtKB-KW"/>
</dbReference>
<evidence type="ECO:0000313" key="7">
    <source>
        <dbReference type="EMBL" id="KAI9636139.1"/>
    </source>
</evidence>
<dbReference type="AlphaFoldDB" id="A0AA38HB05"/>
<dbReference type="InterPro" id="IPR051323">
    <property type="entry name" value="AtsK-like"/>
</dbReference>
<dbReference type="InterPro" id="IPR042098">
    <property type="entry name" value="TauD-like_sf"/>
</dbReference>
<dbReference type="EMBL" id="JAKWFO010000005">
    <property type="protein sequence ID" value="KAI9636139.1"/>
    <property type="molecule type" value="Genomic_DNA"/>
</dbReference>
<accession>A0AA38HB05</accession>
<evidence type="ECO:0000256" key="2">
    <source>
        <dbReference type="ARBA" id="ARBA00022723"/>
    </source>
</evidence>
<dbReference type="GO" id="GO:0005737">
    <property type="term" value="C:cytoplasm"/>
    <property type="evidence" value="ECO:0007669"/>
    <property type="project" value="TreeGrafter"/>
</dbReference>
<gene>
    <name evidence="7" type="ORF">MKK02DRAFT_37027</name>
</gene>
<dbReference type="Pfam" id="PF02668">
    <property type="entry name" value="TauD"/>
    <property type="match status" value="1"/>
</dbReference>
<keyword evidence="2" id="KW-0479">Metal-binding</keyword>
<dbReference type="RefSeq" id="XP_052945916.1">
    <property type="nucleotide sequence ID" value="XM_053089543.1"/>
</dbReference>
<keyword evidence="5" id="KW-0408">Iron</keyword>
<name>A0AA38HB05_9TREE</name>
<comment type="caution">
    <text evidence="7">The sequence shown here is derived from an EMBL/GenBank/DDBJ whole genome shotgun (WGS) entry which is preliminary data.</text>
</comment>
<dbReference type="Proteomes" id="UP001164286">
    <property type="component" value="Unassembled WGS sequence"/>
</dbReference>
<dbReference type="GO" id="GO:0016706">
    <property type="term" value="F:2-oxoglutarate-dependent dioxygenase activity"/>
    <property type="evidence" value="ECO:0007669"/>
    <property type="project" value="TreeGrafter"/>
</dbReference>
<proteinExistence type="inferred from homology"/>
<evidence type="ECO:0000259" key="6">
    <source>
        <dbReference type="Pfam" id="PF02668"/>
    </source>
</evidence>
<sequence>MAPIAISSPNVTYDAIDHIKAALKQTSLNGSSDRSSKSASSFDRYSNFQSTPAIGIEFRAYSPDGKPVLSIRDVLGNDERLKALGRLVSERGVVFFRDAVLSAEEQKELIEALGRAGGRPESSGLHVHPLTLGGSELGDEISVISNRFTFDKKFGRDDRHITQRAVGSTLWHSDVTFENIPSDYACLQIRKFPESGGGDTLWASAYEAYDRLSPGMQQLLEGLTATHTGEKFVEMARQRGEPLRENRGSPENVGQELVACHPVVRTNPVTGWKGLFVNGEFTKRINEVTQGESDALLGFLFDHITANHDLQVRFRWEPNSLAIWDNRSTFHAATHDIDAEIREGTRSVSLGERPFFDPASKSRRAALAEAKKQ</sequence>
<evidence type="ECO:0000256" key="4">
    <source>
        <dbReference type="ARBA" id="ARBA00023002"/>
    </source>
</evidence>
<dbReference type="Gene3D" id="3.60.130.10">
    <property type="entry name" value="Clavaminate synthase-like"/>
    <property type="match status" value="1"/>
</dbReference>
<reference evidence="7" key="1">
    <citation type="journal article" date="2022" name="G3 (Bethesda)">
        <title>High quality genome of the basidiomycete yeast Dioszegia hungarica PDD-24b-2 isolated from cloud water.</title>
        <authorList>
            <person name="Jarrige D."/>
            <person name="Haridas S."/>
            <person name="Bleykasten-Grosshans C."/>
            <person name="Joly M."/>
            <person name="Nadalig T."/>
            <person name="Sancelme M."/>
            <person name="Vuilleumier S."/>
            <person name="Grigoriev I.V."/>
            <person name="Amato P."/>
            <person name="Bringel F."/>
        </authorList>
    </citation>
    <scope>NUCLEOTIDE SEQUENCE</scope>
    <source>
        <strain evidence="7">PDD-24b-2</strain>
    </source>
</reference>
<protein>
    <submittedName>
        <fullName evidence="7">Taurine dioxygenase</fullName>
    </submittedName>
</protein>
<dbReference type="InterPro" id="IPR003819">
    <property type="entry name" value="TauD/TfdA-like"/>
</dbReference>
<dbReference type="SUPFAM" id="SSF51197">
    <property type="entry name" value="Clavaminate synthase-like"/>
    <property type="match status" value="1"/>
</dbReference>